<dbReference type="Pfam" id="PF04860">
    <property type="entry name" value="Phage_portal"/>
    <property type="match status" value="1"/>
</dbReference>
<dbReference type="EMBL" id="FNJC01000004">
    <property type="protein sequence ID" value="SDP40333.1"/>
    <property type="molecule type" value="Genomic_DNA"/>
</dbReference>
<evidence type="ECO:0000313" key="2">
    <source>
        <dbReference type="Proteomes" id="UP000198795"/>
    </source>
</evidence>
<dbReference type="InterPro" id="IPR006944">
    <property type="entry name" value="Phage/GTA_portal"/>
</dbReference>
<dbReference type="RefSeq" id="WP_090229671.1">
    <property type="nucleotide sequence ID" value="NZ_FNJC01000004.1"/>
</dbReference>
<evidence type="ECO:0000313" key="1">
    <source>
        <dbReference type="EMBL" id="SDP40333.1"/>
    </source>
</evidence>
<dbReference type="InterPro" id="IPR006427">
    <property type="entry name" value="Portal_HK97"/>
</dbReference>
<keyword evidence="2" id="KW-1185">Reference proteome</keyword>
<dbReference type="Proteomes" id="UP000198795">
    <property type="component" value="Unassembled WGS sequence"/>
</dbReference>
<accession>A0A1H0SEY7</accession>
<gene>
    <name evidence="1" type="ORF">SAMN04488061_2870</name>
</gene>
<proteinExistence type="predicted"/>
<dbReference type="NCBIfam" id="TIGR01537">
    <property type="entry name" value="portal_HK97"/>
    <property type="match status" value="1"/>
</dbReference>
<protein>
    <submittedName>
        <fullName evidence="1">Phage portal protein, HK97 family</fullName>
    </submittedName>
</protein>
<name>A0A1H0SEY7_9HYPH</name>
<sequence length="406" mass="44658">MGLLTWATSRMGLTDSAKWSAFFGRESHAGTTVTAQKALQLAAVWACVKATAQAVSSLPLKIYEKTTDGDRKLVTDHDLVNVLEYSPNEDQTPLEFWEAMVSWLLVSGNAYAEKVKTGNRLSALRLLPSDKVSLERDADNVLRYRYSDGSHSELLSRDSVFHLKGFGFGGDLGLSAISYGVQTFGTAIATEETAAKTFANGLQASGVLSSDQILKEPQRNQLQKIMEEFVGSRNAGKLMVLEAGLKYQALSLNPEDAQMLESRRFDIEQICRWFGVPPIVIGHAAAGVTTWGSGIEHILLAWLTLGIDPLCDRIEQRIRKQLFNETERKRFYAEFNREALLQMDSTAKSTFLSQMVNNGLMTRNEGRAKLNLPRKDGGDALTIQTALAPLSDTGTPLPKPNGAILQ</sequence>
<organism evidence="1 2">
    <name type="scientific">Filomicrobium insigne</name>
    <dbReference type="NCBI Taxonomy" id="418854"/>
    <lineage>
        <taxon>Bacteria</taxon>
        <taxon>Pseudomonadati</taxon>
        <taxon>Pseudomonadota</taxon>
        <taxon>Alphaproteobacteria</taxon>
        <taxon>Hyphomicrobiales</taxon>
        <taxon>Hyphomicrobiaceae</taxon>
        <taxon>Filomicrobium</taxon>
    </lineage>
</organism>
<comment type="caution">
    <text evidence="1">The sequence shown here is derived from an EMBL/GenBank/DDBJ whole genome shotgun (WGS) entry which is preliminary data.</text>
</comment>
<reference evidence="1 2" key="1">
    <citation type="submission" date="2016-10" db="EMBL/GenBank/DDBJ databases">
        <authorList>
            <person name="Varghese N."/>
            <person name="Submissions S."/>
        </authorList>
    </citation>
    <scope>NUCLEOTIDE SEQUENCE [LARGE SCALE GENOMIC DNA]</scope>
    <source>
        <strain evidence="1 2">CGMCC 1.6497</strain>
    </source>
</reference>